<dbReference type="Proteomes" id="UP000240883">
    <property type="component" value="Unassembled WGS sequence"/>
</dbReference>
<keyword evidence="3" id="KW-0064">Aspartyl protease</keyword>
<dbReference type="PANTHER" id="PTHR12917:SF1">
    <property type="entry name" value="AT13091P"/>
    <property type="match status" value="1"/>
</dbReference>
<dbReference type="AlphaFoldDB" id="A0A2T2NTL5"/>
<dbReference type="PANTHER" id="PTHR12917">
    <property type="entry name" value="ASPARTYL PROTEASE DDI-RELATED"/>
    <property type="match status" value="1"/>
</dbReference>
<dbReference type="GO" id="GO:0006508">
    <property type="term" value="P:proteolysis"/>
    <property type="evidence" value="ECO:0007669"/>
    <property type="project" value="UniProtKB-KW"/>
</dbReference>
<name>A0A2T2NTL5_CORCC</name>
<evidence type="ECO:0000313" key="6">
    <source>
        <dbReference type="EMBL" id="PSN68781.1"/>
    </source>
</evidence>
<evidence type="ECO:0000313" key="7">
    <source>
        <dbReference type="Proteomes" id="UP000240883"/>
    </source>
</evidence>
<accession>A0A2T2NTL5</accession>
<gene>
    <name evidence="6" type="ORF">BS50DRAFT_324128</name>
</gene>
<evidence type="ECO:0000256" key="3">
    <source>
        <dbReference type="ARBA" id="ARBA00022750"/>
    </source>
</evidence>
<protein>
    <submittedName>
        <fullName evidence="6">Uncharacterized protein</fullName>
    </submittedName>
</protein>
<dbReference type="GO" id="GO:0004190">
    <property type="term" value="F:aspartic-type endopeptidase activity"/>
    <property type="evidence" value="ECO:0007669"/>
    <property type="project" value="UniProtKB-KW"/>
</dbReference>
<keyword evidence="2" id="KW-0645">Protease</keyword>
<keyword evidence="4" id="KW-0378">Hydrolase</keyword>
<sequence length="256" mass="29894">MLAVLIRRRGTPGPRVPQATQPSQNRRPDPEGLRQHLLNDPAAQEHLRQRKPELLAALNDPVRWREVFTMEQRREEQAERERQEQINLLNDDPFNVEAQRKIEEIIRQDRVVENLHHAYEHNPEGMSCLPRPLARIHANSASLRASAHALRQHRGQRHTCQGLCRLWRPGDHHVSRLCSTMRHHAPPGHALCRHCQGRRHRQNPRPCPPRRDQDRQCSVALCLYRHGGQRRRPSVWTRHAKALQGQDRLGEECSLL</sequence>
<evidence type="ECO:0000256" key="5">
    <source>
        <dbReference type="SAM" id="MobiDB-lite"/>
    </source>
</evidence>
<dbReference type="STRING" id="1448308.A0A2T2NTL5"/>
<evidence type="ECO:0000256" key="1">
    <source>
        <dbReference type="ARBA" id="ARBA00009136"/>
    </source>
</evidence>
<feature type="region of interest" description="Disordered" evidence="5">
    <location>
        <begin position="1"/>
        <end position="33"/>
    </location>
</feature>
<dbReference type="EMBL" id="KZ678133">
    <property type="protein sequence ID" value="PSN68781.1"/>
    <property type="molecule type" value="Genomic_DNA"/>
</dbReference>
<evidence type="ECO:0000256" key="2">
    <source>
        <dbReference type="ARBA" id="ARBA00022670"/>
    </source>
</evidence>
<feature type="compositionally biased region" description="Basic residues" evidence="5">
    <location>
        <begin position="1"/>
        <end position="10"/>
    </location>
</feature>
<comment type="similarity">
    <text evidence="1">Belongs to the DDI1 family.</text>
</comment>
<evidence type="ECO:0000256" key="4">
    <source>
        <dbReference type="ARBA" id="ARBA00022801"/>
    </source>
</evidence>
<reference evidence="6 7" key="1">
    <citation type="journal article" date="2018" name="Front. Microbiol.">
        <title>Genome-Wide Analysis of Corynespora cassiicola Leaf Fall Disease Putative Effectors.</title>
        <authorList>
            <person name="Lopez D."/>
            <person name="Ribeiro S."/>
            <person name="Label P."/>
            <person name="Fumanal B."/>
            <person name="Venisse J.S."/>
            <person name="Kohler A."/>
            <person name="de Oliveira R.R."/>
            <person name="Labutti K."/>
            <person name="Lipzen A."/>
            <person name="Lail K."/>
            <person name="Bauer D."/>
            <person name="Ohm R.A."/>
            <person name="Barry K.W."/>
            <person name="Spatafora J."/>
            <person name="Grigoriev I.V."/>
            <person name="Martin F.M."/>
            <person name="Pujade-Renaud V."/>
        </authorList>
    </citation>
    <scope>NUCLEOTIDE SEQUENCE [LARGE SCALE GENOMIC DNA]</scope>
    <source>
        <strain evidence="6 7">Philippines</strain>
    </source>
</reference>
<proteinExistence type="inferred from homology"/>
<organism evidence="6 7">
    <name type="scientific">Corynespora cassiicola Philippines</name>
    <dbReference type="NCBI Taxonomy" id="1448308"/>
    <lineage>
        <taxon>Eukaryota</taxon>
        <taxon>Fungi</taxon>
        <taxon>Dikarya</taxon>
        <taxon>Ascomycota</taxon>
        <taxon>Pezizomycotina</taxon>
        <taxon>Dothideomycetes</taxon>
        <taxon>Pleosporomycetidae</taxon>
        <taxon>Pleosporales</taxon>
        <taxon>Corynesporascaceae</taxon>
        <taxon>Corynespora</taxon>
    </lineage>
</organism>
<keyword evidence="7" id="KW-1185">Reference proteome</keyword>
<dbReference type="OrthoDB" id="1047367at2759"/>